<gene>
    <name evidence="12" type="ORF">IV80_GL001480</name>
</gene>
<evidence type="ECO:0000256" key="6">
    <source>
        <dbReference type="ARBA" id="ARBA00022741"/>
    </source>
</evidence>
<proteinExistence type="inferred from homology"/>
<dbReference type="PROSITE" id="PS50893">
    <property type="entry name" value="ABC_TRANSPORTER_2"/>
    <property type="match status" value="2"/>
</dbReference>
<dbReference type="AlphaFoldDB" id="A0A0R2IRW2"/>
<dbReference type="GO" id="GO:0042626">
    <property type="term" value="F:ATPase-coupled transmembrane transporter activity"/>
    <property type="evidence" value="ECO:0007669"/>
    <property type="project" value="TreeGrafter"/>
</dbReference>
<dbReference type="InterPro" id="IPR015856">
    <property type="entry name" value="ABC_transpr_CbiO/EcfA_su"/>
</dbReference>
<feature type="domain" description="ABC transporter" evidence="11">
    <location>
        <begin position="303"/>
        <end position="536"/>
    </location>
</feature>
<dbReference type="Gene3D" id="3.40.50.300">
    <property type="entry name" value="P-loop containing nucleotide triphosphate hydrolases"/>
    <property type="match status" value="2"/>
</dbReference>
<dbReference type="PANTHER" id="PTHR43553">
    <property type="entry name" value="HEAVY METAL TRANSPORTER"/>
    <property type="match status" value="1"/>
</dbReference>
<evidence type="ECO:0000259" key="11">
    <source>
        <dbReference type="PROSITE" id="PS50893"/>
    </source>
</evidence>
<dbReference type="PROSITE" id="PS00211">
    <property type="entry name" value="ABC_TRANSPORTER_1"/>
    <property type="match status" value="2"/>
</dbReference>
<dbReference type="PANTHER" id="PTHR43553:SF26">
    <property type="entry name" value="ABC TRANSPORTER ATP-BINDING PROTEIN BC_2655-RELATED"/>
    <property type="match status" value="1"/>
</dbReference>
<keyword evidence="7 12" id="KW-0067">ATP-binding</keyword>
<evidence type="ECO:0000256" key="7">
    <source>
        <dbReference type="ARBA" id="ARBA00022840"/>
    </source>
</evidence>
<keyword evidence="6" id="KW-0547">Nucleotide-binding</keyword>
<keyword evidence="9" id="KW-0472">Membrane</keyword>
<comment type="subcellular location">
    <subcellularLocation>
        <location evidence="1">Cell membrane</location>
        <topology evidence="1">Peripheral membrane protein</topology>
    </subcellularLocation>
</comment>
<evidence type="ECO:0000313" key="13">
    <source>
        <dbReference type="Proteomes" id="UP000051568"/>
    </source>
</evidence>
<reference evidence="12 13" key="1">
    <citation type="journal article" date="2015" name="Genome Announc.">
        <title>Expanding the biotechnology potential of lactobacilli through comparative genomics of 213 strains and associated genera.</title>
        <authorList>
            <person name="Sun Z."/>
            <person name="Harris H.M."/>
            <person name="McCann A."/>
            <person name="Guo C."/>
            <person name="Argimon S."/>
            <person name="Zhang W."/>
            <person name="Yang X."/>
            <person name="Jeffery I.B."/>
            <person name="Cooney J.C."/>
            <person name="Kagawa T.F."/>
            <person name="Liu W."/>
            <person name="Song Y."/>
            <person name="Salvetti E."/>
            <person name="Wrobel A."/>
            <person name="Rasinkangas P."/>
            <person name="Parkhill J."/>
            <person name="Rea M.C."/>
            <person name="O'Sullivan O."/>
            <person name="Ritari J."/>
            <person name="Douillard F.P."/>
            <person name="Paul Ross R."/>
            <person name="Yang R."/>
            <person name="Briner A.E."/>
            <person name="Felis G.E."/>
            <person name="de Vos W.M."/>
            <person name="Barrangou R."/>
            <person name="Klaenhammer T.R."/>
            <person name="Caufield P.W."/>
            <person name="Cui Y."/>
            <person name="Zhang H."/>
            <person name="O'Toole P.W."/>
        </authorList>
    </citation>
    <scope>NUCLEOTIDE SEQUENCE [LARGE SCALE GENOMIC DNA]</scope>
    <source>
        <strain evidence="12 13">DSM 17757</strain>
    </source>
</reference>
<evidence type="ECO:0000313" key="12">
    <source>
        <dbReference type="EMBL" id="KRN66230.1"/>
    </source>
</evidence>
<comment type="function">
    <text evidence="10">Probably part of an ABC transporter complex. Responsible for energy coupling to the transport system.</text>
</comment>
<comment type="similarity">
    <text evidence="2">Belongs to the ABC transporter superfamily.</text>
</comment>
<dbReference type="EMBL" id="JQBR01000005">
    <property type="protein sequence ID" value="KRN66230.1"/>
    <property type="molecule type" value="Genomic_DNA"/>
</dbReference>
<keyword evidence="3" id="KW-0813">Transport</keyword>
<name>A0A0R2IRW2_9LACO</name>
<dbReference type="NCBIfam" id="NF010167">
    <property type="entry name" value="PRK13648.1"/>
    <property type="match status" value="2"/>
</dbReference>
<dbReference type="OrthoDB" id="501320at2"/>
<dbReference type="RefSeq" id="WP_057750928.1">
    <property type="nucleotide sequence ID" value="NZ_BJVH01000005.1"/>
</dbReference>
<dbReference type="PATRIC" id="fig|319652.3.peg.1498"/>
<dbReference type="FunFam" id="3.40.50.300:FF:000224">
    <property type="entry name" value="Energy-coupling factor transporter ATP-binding protein EcfA"/>
    <property type="match status" value="1"/>
</dbReference>
<dbReference type="FunFam" id="3.40.50.300:FF:001422">
    <property type="entry name" value="Cobalt ABC transporter ATP-binding protein"/>
    <property type="match status" value="1"/>
</dbReference>
<evidence type="ECO:0000256" key="5">
    <source>
        <dbReference type="ARBA" id="ARBA00022737"/>
    </source>
</evidence>
<dbReference type="InterPro" id="IPR022216">
    <property type="entry name" value="ABC_Co_transporter"/>
</dbReference>
<comment type="caution">
    <text evidence="12">The sequence shown here is derived from an EMBL/GenBank/DDBJ whole genome shotgun (WGS) entry which is preliminary data.</text>
</comment>
<dbReference type="GO" id="GO:0043190">
    <property type="term" value="C:ATP-binding cassette (ABC) transporter complex"/>
    <property type="evidence" value="ECO:0007669"/>
    <property type="project" value="TreeGrafter"/>
</dbReference>
<evidence type="ECO:0000256" key="10">
    <source>
        <dbReference type="ARBA" id="ARBA00025157"/>
    </source>
</evidence>
<dbReference type="CDD" id="cd03225">
    <property type="entry name" value="ABC_cobalt_CbiO_domain1"/>
    <property type="match status" value="2"/>
</dbReference>
<dbReference type="GO" id="GO:0005524">
    <property type="term" value="F:ATP binding"/>
    <property type="evidence" value="ECO:0007669"/>
    <property type="project" value="UniProtKB-KW"/>
</dbReference>
<evidence type="ECO:0000256" key="3">
    <source>
        <dbReference type="ARBA" id="ARBA00022448"/>
    </source>
</evidence>
<dbReference type="SUPFAM" id="SSF52540">
    <property type="entry name" value="P-loop containing nucleoside triphosphate hydrolases"/>
    <property type="match status" value="2"/>
</dbReference>
<dbReference type="InterPro" id="IPR017871">
    <property type="entry name" value="ABC_transporter-like_CS"/>
</dbReference>
<dbReference type="GO" id="GO:0016887">
    <property type="term" value="F:ATP hydrolysis activity"/>
    <property type="evidence" value="ECO:0007669"/>
    <property type="project" value="InterPro"/>
</dbReference>
<evidence type="ECO:0000256" key="9">
    <source>
        <dbReference type="ARBA" id="ARBA00023136"/>
    </source>
</evidence>
<dbReference type="InterPro" id="IPR003593">
    <property type="entry name" value="AAA+_ATPase"/>
</dbReference>
<evidence type="ECO:0000256" key="1">
    <source>
        <dbReference type="ARBA" id="ARBA00004202"/>
    </source>
</evidence>
<dbReference type="InterPro" id="IPR003439">
    <property type="entry name" value="ABC_transporter-like_ATP-bd"/>
</dbReference>
<evidence type="ECO:0000256" key="8">
    <source>
        <dbReference type="ARBA" id="ARBA00022967"/>
    </source>
</evidence>
<dbReference type="InterPro" id="IPR027417">
    <property type="entry name" value="P-loop_NTPase"/>
</dbReference>
<dbReference type="Pfam" id="PF00005">
    <property type="entry name" value="ABC_tran"/>
    <property type="match status" value="2"/>
</dbReference>
<keyword evidence="13" id="KW-1185">Reference proteome</keyword>
<protein>
    <submittedName>
        <fullName evidence="12">Cobalt (Or cobalamine) abc transporter, atp-binding protein</fullName>
    </submittedName>
</protein>
<evidence type="ECO:0000256" key="2">
    <source>
        <dbReference type="ARBA" id="ARBA00005417"/>
    </source>
</evidence>
<dbReference type="Pfam" id="PF12558">
    <property type="entry name" value="DUF3744"/>
    <property type="match status" value="1"/>
</dbReference>
<organism evidence="12 13">
    <name type="scientific">Pediococcus cellicola</name>
    <dbReference type="NCBI Taxonomy" id="319652"/>
    <lineage>
        <taxon>Bacteria</taxon>
        <taxon>Bacillati</taxon>
        <taxon>Bacillota</taxon>
        <taxon>Bacilli</taxon>
        <taxon>Lactobacillales</taxon>
        <taxon>Lactobacillaceae</taxon>
        <taxon>Pediococcus</taxon>
    </lineage>
</organism>
<keyword evidence="4" id="KW-1003">Cell membrane</keyword>
<accession>A0A0R2IRW2</accession>
<sequence>MKKPIISFQDVSFQYHSQSKPTLHHLNFDIYPGEKVLIAGPSGSGKTTISRLINGLIPTAYPGQLSGKILINGEPAEKQTIFDLSLKVGTVLQDPDTQFVGLTVAEDIAFALENDDENQPVLQKKAHEWAQRLNIPAILNNHPQEISGGQKQRVAMAGVLVDEGKILLFDEPLASLDPVAGRASIELIDGMQKQDHTTTIIIEHRIEDVLYKPVDRLILVDQGKIVANDTPEALLKSGILMSLGLREPLYLSALKYAGVKLDSVENVDSIQKIQLSSAVAQSVQSWVKPQTVTAAKAKKTPILKIKNLSFSYDSRPILRQLNLSIQAGEMVSLVGKNGVGKTTLSNIITGFLHQNSGSLDLNGESIDDASIKERADHIGYVLQDPNMMISKNTVSEEVALGLTLRGVNSDEIDAKVAKTLKVCGLYAFRHWPISALSYGQKKRVTIAAILVLDPELLILDEPTAGQDWRHYTEMMSFIRDLNQQYGITVIFITHDMHLMMEYTDRVVVLNDGAIAYDDQPMKLFANLDLLKQASLVETSLFTLAQRVNVAPERLIASFIAQEKVGRAHE</sequence>
<dbReference type="STRING" id="319652.IV80_GL001480"/>
<dbReference type="Proteomes" id="UP000051568">
    <property type="component" value="Unassembled WGS sequence"/>
</dbReference>
<dbReference type="SMART" id="SM00382">
    <property type="entry name" value="AAA"/>
    <property type="match status" value="2"/>
</dbReference>
<evidence type="ECO:0000256" key="4">
    <source>
        <dbReference type="ARBA" id="ARBA00022475"/>
    </source>
</evidence>
<dbReference type="InterPro" id="IPR050095">
    <property type="entry name" value="ECF_ABC_transporter_ATP-bd"/>
</dbReference>
<keyword evidence="8" id="KW-1278">Translocase</keyword>
<feature type="domain" description="ABC transporter" evidence="11">
    <location>
        <begin position="6"/>
        <end position="247"/>
    </location>
</feature>
<keyword evidence="5" id="KW-0677">Repeat</keyword>